<comment type="caution">
    <text evidence="1">The sequence shown here is derived from an EMBL/GenBank/DDBJ whole genome shotgun (WGS) entry which is preliminary data.</text>
</comment>
<proteinExistence type="predicted"/>
<evidence type="ECO:0000313" key="1">
    <source>
        <dbReference type="EMBL" id="KAH3781200.1"/>
    </source>
</evidence>
<evidence type="ECO:0000313" key="2">
    <source>
        <dbReference type="Proteomes" id="UP000828390"/>
    </source>
</evidence>
<reference evidence="1" key="1">
    <citation type="journal article" date="2019" name="bioRxiv">
        <title>The Genome of the Zebra Mussel, Dreissena polymorpha: A Resource for Invasive Species Research.</title>
        <authorList>
            <person name="McCartney M.A."/>
            <person name="Auch B."/>
            <person name="Kono T."/>
            <person name="Mallez S."/>
            <person name="Zhang Y."/>
            <person name="Obille A."/>
            <person name="Becker A."/>
            <person name="Abrahante J.E."/>
            <person name="Garbe J."/>
            <person name="Badalamenti J.P."/>
            <person name="Herman A."/>
            <person name="Mangelson H."/>
            <person name="Liachko I."/>
            <person name="Sullivan S."/>
            <person name="Sone E.D."/>
            <person name="Koren S."/>
            <person name="Silverstein K.A.T."/>
            <person name="Beckman K.B."/>
            <person name="Gohl D.M."/>
        </authorList>
    </citation>
    <scope>NUCLEOTIDE SEQUENCE</scope>
    <source>
        <strain evidence="1">Duluth1</strain>
        <tissue evidence="1">Whole animal</tissue>
    </source>
</reference>
<dbReference type="EMBL" id="JAIWYP010000008">
    <property type="protein sequence ID" value="KAH3781200.1"/>
    <property type="molecule type" value="Genomic_DNA"/>
</dbReference>
<accession>A0A9D4ENG8</accession>
<dbReference type="AlphaFoldDB" id="A0A9D4ENG8"/>
<keyword evidence="2" id="KW-1185">Reference proteome</keyword>
<name>A0A9D4ENG8_DREPO</name>
<gene>
    <name evidence="1" type="ORF">DPMN_159026</name>
</gene>
<sequence length="64" mass="7020">MQGWILKSRIGQEYPGSRSGTNRELFGCLSVDGHNGDNSAPTRICQAARHNQHDAHTNCPGQSR</sequence>
<protein>
    <submittedName>
        <fullName evidence="1">Uncharacterized protein</fullName>
    </submittedName>
</protein>
<reference evidence="1" key="2">
    <citation type="submission" date="2020-11" db="EMBL/GenBank/DDBJ databases">
        <authorList>
            <person name="McCartney M.A."/>
            <person name="Auch B."/>
            <person name="Kono T."/>
            <person name="Mallez S."/>
            <person name="Becker A."/>
            <person name="Gohl D.M."/>
            <person name="Silverstein K.A.T."/>
            <person name="Koren S."/>
            <person name="Bechman K.B."/>
            <person name="Herman A."/>
            <person name="Abrahante J.E."/>
            <person name="Garbe J."/>
        </authorList>
    </citation>
    <scope>NUCLEOTIDE SEQUENCE</scope>
    <source>
        <strain evidence="1">Duluth1</strain>
        <tissue evidence="1">Whole animal</tissue>
    </source>
</reference>
<organism evidence="1 2">
    <name type="scientific">Dreissena polymorpha</name>
    <name type="common">Zebra mussel</name>
    <name type="synonym">Mytilus polymorpha</name>
    <dbReference type="NCBI Taxonomy" id="45954"/>
    <lineage>
        <taxon>Eukaryota</taxon>
        <taxon>Metazoa</taxon>
        <taxon>Spiralia</taxon>
        <taxon>Lophotrochozoa</taxon>
        <taxon>Mollusca</taxon>
        <taxon>Bivalvia</taxon>
        <taxon>Autobranchia</taxon>
        <taxon>Heteroconchia</taxon>
        <taxon>Euheterodonta</taxon>
        <taxon>Imparidentia</taxon>
        <taxon>Neoheterodontei</taxon>
        <taxon>Myida</taxon>
        <taxon>Dreissenoidea</taxon>
        <taxon>Dreissenidae</taxon>
        <taxon>Dreissena</taxon>
    </lineage>
</organism>
<dbReference type="Proteomes" id="UP000828390">
    <property type="component" value="Unassembled WGS sequence"/>
</dbReference>